<dbReference type="AlphaFoldDB" id="A0A2K4XE20"/>
<keyword evidence="3" id="KW-0808">Transferase</keyword>
<accession>A0A2K4XE20</accession>
<evidence type="ECO:0000313" key="2">
    <source>
        <dbReference type="EMBL" id="MBE0384187.1"/>
    </source>
</evidence>
<gene>
    <name evidence="3" type="primary">dndC</name>
    <name evidence="3" type="ORF">PCAR9_B0095</name>
    <name evidence="2" type="ORF">PCARR_b0127</name>
</gene>
<dbReference type="InterPro" id="IPR014729">
    <property type="entry name" value="Rossmann-like_a/b/a_fold"/>
</dbReference>
<dbReference type="InterPro" id="IPR017598">
    <property type="entry name" value="SulphurTrfase_DndC"/>
</dbReference>
<evidence type="ECO:0000313" key="5">
    <source>
        <dbReference type="Proteomes" id="UP000615003"/>
    </source>
</evidence>
<dbReference type="Gene3D" id="3.40.50.620">
    <property type="entry name" value="HUPs"/>
    <property type="match status" value="1"/>
</dbReference>
<dbReference type="PANTHER" id="PTHR43196">
    <property type="entry name" value="SULFATE ADENYLYLTRANSFERASE SUBUNIT 2"/>
    <property type="match status" value="1"/>
</dbReference>
<dbReference type="PANTHER" id="PTHR43196:SF2">
    <property type="entry name" value="PHOSPHOADENOSINE PHOSPHOSULFATE REDUCTASE"/>
    <property type="match status" value="1"/>
</dbReference>
<dbReference type="EMBL" id="LT965929">
    <property type="protein sequence ID" value="SOU42582.1"/>
    <property type="molecule type" value="Genomic_DNA"/>
</dbReference>
<dbReference type="Proteomes" id="UP000238288">
    <property type="component" value="Chromosome PCAR9b"/>
</dbReference>
<reference evidence="3 4" key="2">
    <citation type="submission" date="2017-11" db="EMBL/GenBank/DDBJ databases">
        <authorList>
            <person name="Han C.G."/>
        </authorList>
    </citation>
    <scope>NUCLEOTIDE SEQUENCE [LARGE SCALE GENOMIC DNA]</scope>
    <source>
        <strain evidence="4">ATCC 43555</strain>
        <strain evidence="3">ATCC43555</strain>
    </source>
</reference>
<feature type="domain" description="Phosphoadenosine phosphosulphate reductase" evidence="1">
    <location>
        <begin position="46"/>
        <end position="226"/>
    </location>
</feature>
<dbReference type="Proteomes" id="UP000615003">
    <property type="component" value="Unassembled WGS sequence"/>
</dbReference>
<dbReference type="SUPFAM" id="SSF52402">
    <property type="entry name" value="Adenine nucleotide alpha hydrolases-like"/>
    <property type="match status" value="1"/>
</dbReference>
<dbReference type="NCBIfam" id="TIGR03183">
    <property type="entry name" value="DNA_S_dndC"/>
    <property type="match status" value="1"/>
</dbReference>
<keyword evidence="5" id="KW-1185">Reference proteome</keyword>
<evidence type="ECO:0000313" key="3">
    <source>
        <dbReference type="EMBL" id="SOU42582.1"/>
    </source>
</evidence>
<dbReference type="RefSeq" id="WP_104643753.1">
    <property type="nucleotide sequence ID" value="NZ_AQGW01000025.1"/>
</dbReference>
<dbReference type="InterPro" id="IPR050128">
    <property type="entry name" value="Sulfate_adenylyltrnsfr_sub2"/>
</dbReference>
<proteinExistence type="predicted"/>
<dbReference type="GO" id="GO:0016740">
    <property type="term" value="F:transferase activity"/>
    <property type="evidence" value="ECO:0007669"/>
    <property type="project" value="UniProtKB-KW"/>
</dbReference>
<evidence type="ECO:0000313" key="4">
    <source>
        <dbReference type="Proteomes" id="UP000238288"/>
    </source>
</evidence>
<sequence length="527" mass="60680">MFEFQNYDDIHDYMDFIEDQTFADRPLKEQLAEIQYLYMRENQPWVVAFSGGKDSTAILTLVYLALLGLSPEQRTNKVYVVFCDTLAEVPIYLQKALHALNTLQRAASITDLPIETRIITPKASDTFWSRLLGRGYPAPNLKLNRWCTEKIKLNPFKDFAKTEFSAEQAPIVVIGSRSQESKNREDILEKYHSGKEYFDETDPHYRRYAPIKDWQVQEVWHLLGQQIAPGQYEELGPWETPWGTSNIALVELYDSTNSTSGECPLVETASSPGCGKSRFGCWSCTVVTKDKAIDGLIANGEAWLQPLASFRNFLHSTTEPSVKGLYRQNRRRDGKVSVKHGMQEEKDIEFIHGPYFLHLRKEWLEHLLTMEKEINEQGREVSLITEAELHEIRHQWRNDPLTPDWADDLPKIYKRVYPNGPVEFLEDDGNTFTNVESEMIDHMAHVHQVDAELVKKLIDLELSVSGLGKRQGIFNRLDKVLRQDWGNVDAAKQKRESEKVLQYSLLQDINEIQAELDGIDSLINSDL</sequence>
<dbReference type="Pfam" id="PF01507">
    <property type="entry name" value="PAPS_reduct"/>
    <property type="match status" value="1"/>
</dbReference>
<dbReference type="InterPro" id="IPR002500">
    <property type="entry name" value="PAPS_reduct_dom"/>
</dbReference>
<protein>
    <submittedName>
        <fullName evidence="3">Sulfurtransferase DndC</fullName>
    </submittedName>
</protein>
<dbReference type="OrthoDB" id="9774475at2"/>
<dbReference type="EMBL" id="AQGW01000025">
    <property type="protein sequence ID" value="MBE0384187.1"/>
    <property type="molecule type" value="Genomic_DNA"/>
</dbReference>
<evidence type="ECO:0000259" key="1">
    <source>
        <dbReference type="Pfam" id="PF01507"/>
    </source>
</evidence>
<dbReference type="GeneID" id="93665290"/>
<reference evidence="2 5" key="1">
    <citation type="submission" date="2015-06" db="EMBL/GenBank/DDBJ databases">
        <title>Genome sequence of Pseudoalteromonas carrageenovora.</title>
        <authorList>
            <person name="Xie B.-B."/>
            <person name="Rong J.-C."/>
            <person name="Qin Q.-L."/>
            <person name="Zhang Y.-Z."/>
        </authorList>
    </citation>
    <scope>NUCLEOTIDE SEQUENCE [LARGE SCALE GENOMIC DNA]</scope>
    <source>
        <strain evidence="2 5">IAM 12662</strain>
    </source>
</reference>
<name>A0A2K4XE20_PSEVC</name>
<organism evidence="3 4">
    <name type="scientific">Pseudoalteromonas carrageenovora IAM 12662</name>
    <dbReference type="NCBI Taxonomy" id="1314868"/>
    <lineage>
        <taxon>Bacteria</taxon>
        <taxon>Pseudomonadati</taxon>
        <taxon>Pseudomonadota</taxon>
        <taxon>Gammaproteobacteria</taxon>
        <taxon>Alteromonadales</taxon>
        <taxon>Pseudoalteromonadaceae</taxon>
        <taxon>Pseudoalteromonas</taxon>
    </lineage>
</organism>
<dbReference type="REBASE" id="233945">
    <property type="entry name" value="M.Pca43555DndCP"/>
</dbReference>